<comment type="similarity">
    <text evidence="5">In the N-terminal section; belongs to the glycosyltransferase 51 family.</text>
</comment>
<evidence type="ECO:0000259" key="29">
    <source>
        <dbReference type="Pfam" id="PF00912"/>
    </source>
</evidence>
<dbReference type="GO" id="GO:0009252">
    <property type="term" value="P:peptidoglycan biosynthetic process"/>
    <property type="evidence" value="ECO:0007669"/>
    <property type="project" value="UniProtKB-UniPathway"/>
</dbReference>
<dbReference type="PANTHER" id="PTHR32282">
    <property type="entry name" value="BINDING PROTEIN TRANSPEPTIDASE, PUTATIVE-RELATED"/>
    <property type="match status" value="1"/>
</dbReference>
<keyword evidence="12 27" id="KW-0812">Transmembrane</keyword>
<keyword evidence="18 27" id="KW-0472">Membrane</keyword>
<evidence type="ECO:0000256" key="16">
    <source>
        <dbReference type="ARBA" id="ARBA00022984"/>
    </source>
</evidence>
<feature type="compositionally biased region" description="Pro residues" evidence="26">
    <location>
        <begin position="926"/>
        <end position="936"/>
    </location>
</feature>
<evidence type="ECO:0000256" key="14">
    <source>
        <dbReference type="ARBA" id="ARBA00022960"/>
    </source>
</evidence>
<dbReference type="GO" id="GO:0008658">
    <property type="term" value="F:penicillin binding"/>
    <property type="evidence" value="ECO:0007669"/>
    <property type="project" value="InterPro"/>
</dbReference>
<dbReference type="Gene3D" id="1.10.3810.10">
    <property type="entry name" value="Biosynthetic peptidoglycan transglycosylase-like"/>
    <property type="match status" value="1"/>
</dbReference>
<keyword evidence="9" id="KW-0645">Protease</keyword>
<keyword evidence="31" id="KW-1185">Reference proteome</keyword>
<evidence type="ECO:0000256" key="6">
    <source>
        <dbReference type="ARBA" id="ARBA00012448"/>
    </source>
</evidence>
<dbReference type="GO" id="GO:0005886">
    <property type="term" value="C:plasma membrane"/>
    <property type="evidence" value="ECO:0007669"/>
    <property type="project" value="UniProtKB-SubCell"/>
</dbReference>
<evidence type="ECO:0000256" key="21">
    <source>
        <dbReference type="ARBA" id="ARBA00023316"/>
    </source>
</evidence>
<evidence type="ECO:0000313" key="30">
    <source>
        <dbReference type="EMBL" id="QNM00623.1"/>
    </source>
</evidence>
<dbReference type="UniPathway" id="UPA00219"/>
<keyword evidence="11" id="KW-0808">Transferase</keyword>
<dbReference type="EC" id="3.4.16.4" evidence="6"/>
<feature type="region of interest" description="Disordered" evidence="26">
    <location>
        <begin position="916"/>
        <end position="968"/>
    </location>
</feature>
<evidence type="ECO:0000256" key="18">
    <source>
        <dbReference type="ARBA" id="ARBA00023136"/>
    </source>
</evidence>
<feature type="domain" description="Penicillin-binding protein transpeptidase" evidence="28">
    <location>
        <begin position="447"/>
        <end position="708"/>
    </location>
</feature>
<keyword evidence="8" id="KW-0121">Carboxypeptidase</keyword>
<dbReference type="GO" id="GO:0008955">
    <property type="term" value="F:peptidoglycan glycosyltransferase activity"/>
    <property type="evidence" value="ECO:0007669"/>
    <property type="project" value="UniProtKB-EC"/>
</dbReference>
<keyword evidence="21" id="KW-0961">Cell wall biogenesis/degradation</keyword>
<evidence type="ECO:0000256" key="22">
    <source>
        <dbReference type="ARBA" id="ARBA00034000"/>
    </source>
</evidence>
<comment type="pathway">
    <text evidence="3">Cell wall biogenesis; peptidoglycan biosynthesis.</text>
</comment>
<dbReference type="EC" id="2.4.99.28" evidence="23"/>
<evidence type="ECO:0000256" key="10">
    <source>
        <dbReference type="ARBA" id="ARBA00022676"/>
    </source>
</evidence>
<gene>
    <name evidence="30" type="ORF">H9Q76_04885</name>
</gene>
<accession>A0A7G9FPZ1</accession>
<evidence type="ECO:0000256" key="15">
    <source>
        <dbReference type="ARBA" id="ARBA00022968"/>
    </source>
</evidence>
<comment type="subcellular location">
    <subcellularLocation>
        <location evidence="2">Cell membrane</location>
        <topology evidence="2">Single-pass type II membrane protein</topology>
    </subcellularLocation>
</comment>
<evidence type="ECO:0000256" key="5">
    <source>
        <dbReference type="ARBA" id="ARBA00007739"/>
    </source>
</evidence>
<dbReference type="GO" id="GO:0008360">
    <property type="term" value="P:regulation of cell shape"/>
    <property type="evidence" value="ECO:0007669"/>
    <property type="project" value="UniProtKB-KW"/>
</dbReference>
<dbReference type="Pfam" id="PF00905">
    <property type="entry name" value="Transpeptidase"/>
    <property type="match status" value="1"/>
</dbReference>
<dbReference type="SUPFAM" id="SSF56601">
    <property type="entry name" value="beta-lactamase/transpeptidase-like"/>
    <property type="match status" value="1"/>
</dbReference>
<evidence type="ECO:0000256" key="12">
    <source>
        <dbReference type="ARBA" id="ARBA00022692"/>
    </source>
</evidence>
<evidence type="ECO:0000256" key="7">
    <source>
        <dbReference type="ARBA" id="ARBA00018638"/>
    </source>
</evidence>
<dbReference type="GO" id="GO:0006508">
    <property type="term" value="P:proteolysis"/>
    <property type="evidence" value="ECO:0007669"/>
    <property type="project" value="UniProtKB-KW"/>
</dbReference>
<feature type="compositionally biased region" description="Low complexity" evidence="26">
    <location>
        <begin position="937"/>
        <end position="968"/>
    </location>
</feature>
<protein>
    <recommendedName>
        <fullName evidence="7">Penicillin-binding protein 1A</fullName>
        <ecNumber evidence="23">2.4.99.28</ecNumber>
        <ecNumber evidence="6">3.4.16.4</ecNumber>
    </recommendedName>
</protein>
<evidence type="ECO:0000256" key="24">
    <source>
        <dbReference type="ARBA" id="ARBA00049902"/>
    </source>
</evidence>
<evidence type="ECO:0000256" key="13">
    <source>
        <dbReference type="ARBA" id="ARBA00022801"/>
    </source>
</evidence>
<keyword evidence="16" id="KW-0573">Peptidoglycan synthesis</keyword>
<dbReference type="Proteomes" id="UP000515819">
    <property type="component" value="Chromosome"/>
</dbReference>
<dbReference type="RefSeq" id="WP_249321763.1">
    <property type="nucleotide sequence ID" value="NZ_CP060632.1"/>
</dbReference>
<evidence type="ECO:0000256" key="23">
    <source>
        <dbReference type="ARBA" id="ARBA00044770"/>
    </source>
</evidence>
<evidence type="ECO:0000256" key="20">
    <source>
        <dbReference type="ARBA" id="ARBA00023268"/>
    </source>
</evidence>
<dbReference type="InterPro" id="IPR050396">
    <property type="entry name" value="Glycosyltr_51/Transpeptidase"/>
</dbReference>
<comment type="similarity">
    <text evidence="4">In the C-terminal section; belongs to the transpeptidase family.</text>
</comment>
<dbReference type="KEGG" id="wcp:H9Q76_04885"/>
<evidence type="ECO:0000256" key="9">
    <source>
        <dbReference type="ARBA" id="ARBA00022670"/>
    </source>
</evidence>
<evidence type="ECO:0000256" key="8">
    <source>
        <dbReference type="ARBA" id="ARBA00022645"/>
    </source>
</evidence>
<evidence type="ECO:0000256" key="25">
    <source>
        <dbReference type="ARBA" id="ARBA00060592"/>
    </source>
</evidence>
<evidence type="ECO:0000256" key="27">
    <source>
        <dbReference type="SAM" id="Phobius"/>
    </source>
</evidence>
<dbReference type="AlphaFoldDB" id="A0A7G9FPZ1"/>
<dbReference type="FunFam" id="1.10.3810.10:FF:000001">
    <property type="entry name" value="Penicillin-binding protein 1A"/>
    <property type="match status" value="1"/>
</dbReference>
<evidence type="ECO:0000256" key="1">
    <source>
        <dbReference type="ARBA" id="ARBA00002624"/>
    </source>
</evidence>
<comment type="pathway">
    <text evidence="25">Glycan biosynthesis.</text>
</comment>
<comment type="catalytic activity">
    <reaction evidence="22">
        <text>Preferential cleavage: (Ac)2-L-Lys-D-Ala-|-D-Ala. Also transpeptidation of peptidyl-alanyl moieties that are N-acyl substituents of D-alanine.</text>
        <dbReference type="EC" id="3.4.16.4"/>
    </reaction>
</comment>
<evidence type="ECO:0000256" key="11">
    <source>
        <dbReference type="ARBA" id="ARBA00022679"/>
    </source>
</evidence>
<dbReference type="InterPro" id="IPR023346">
    <property type="entry name" value="Lysozyme-like_dom_sf"/>
</dbReference>
<name>A0A7G9FPZ1_9FIRM</name>
<feature type="transmembrane region" description="Helical" evidence="27">
    <location>
        <begin position="26"/>
        <end position="53"/>
    </location>
</feature>
<sequence length="968" mass="105805">MGYSKAETEKKQRKLVSKTQRNTRKVLVILFKIILVGIIAVIIAGAGAGFGMMKGILDNAPDTSSINIVPQGYRSNIRSQDGTVEKEISTIDSNRVYVYYDQIPKDMVNAFVAIEDQRFWTHNGIDVRGIFRAFAKGAASGHFNEGASTLTQQLIKNQVFNVGLDETTFMDKLERKIQEQYLAIELEKQYTKEEIVEYYLNTIYLGRGVSGVQAASEKYFGKDMTELTISEIAVIAGIPQNPSRYDPVANPDENKKRRAEVLKKMLDQEYITQQQYDEAVADDVYARIDAEHEVQLAESDVNTFYQDAIINGVIEKFMDMYGCTKSEAENKLYTGGYEIYSAQDKAIQKICDDVINNPEYVSNSTKVGLSYKLTLLGADKETNYNYSIGDLTNYFAEQTGNSKYNNIYPSEQDARAAADTFKEAMLEETGGTYVAEAFSVSPQPQFSFTIMDQHTGYVKALVGGRGTKTVNRAFNRATEAERQPGSTFKIVAAYAPLIDSGKAGLATSFNDEPYQYANGNEVRNAGGGHSGYCTIRKSIASSINVCAVKAITEETPEAAFEYLLKFGYTTLVDQEVDSNGTLLTDKTQACALGGLSYGVTNYEMTAAYASIANGGVYNQPVLFTKIIDHDGNVVVDNTTPTSHEVIKPTTAWQLIEAMKSVVTSGTGTPARLQSGMTCAGKTGTTSENYDLWFCGMTPYYTASIWMGYDSNVDMGGQNTHKYMWRDIMDQIVELEGQDTSADFERPEGITTISVCEITGLLPGEGCPTSSDYYAQADIPSQRCSGHEALEFCTESHKLANSGCPETVSFTVEIDENGNKKLVGSNGESTDGYTYTDEVCDIHTPLEEGEIELASSAGEGGTISPTVRVAKGANVTFYITPHNGYRIKDVIVNGQSQGAVSSFTFNDVQANGTISVTFEKTGGTDPAPTPTTQPPAPTTQQPPTTQAPTTQQPTTQQPEPTTQAPEPQT</sequence>
<dbReference type="GO" id="GO:0071555">
    <property type="term" value="P:cell wall organization"/>
    <property type="evidence" value="ECO:0007669"/>
    <property type="project" value="UniProtKB-KW"/>
</dbReference>
<dbReference type="InterPro" id="IPR001264">
    <property type="entry name" value="Glyco_trans_51"/>
</dbReference>
<organism evidence="30 31">
    <name type="scientific">Wujia chipingensis</name>
    <dbReference type="NCBI Taxonomy" id="2763670"/>
    <lineage>
        <taxon>Bacteria</taxon>
        <taxon>Bacillati</taxon>
        <taxon>Bacillota</taxon>
        <taxon>Clostridia</taxon>
        <taxon>Lachnospirales</taxon>
        <taxon>Lachnospiraceae</taxon>
        <taxon>Wujia</taxon>
    </lineage>
</organism>
<dbReference type="InterPro" id="IPR036950">
    <property type="entry name" value="PBP_transglycosylase"/>
</dbReference>
<dbReference type="Gene3D" id="3.40.710.10">
    <property type="entry name" value="DD-peptidase/beta-lactamase superfamily"/>
    <property type="match status" value="1"/>
</dbReference>
<evidence type="ECO:0000256" key="2">
    <source>
        <dbReference type="ARBA" id="ARBA00004401"/>
    </source>
</evidence>
<dbReference type="Pfam" id="PF00912">
    <property type="entry name" value="Transgly"/>
    <property type="match status" value="1"/>
</dbReference>
<keyword evidence="20" id="KW-0511">Multifunctional enzyme</keyword>
<comment type="catalytic activity">
    <reaction evidence="24">
        <text>[GlcNAc-(1-&gt;4)-Mur2Ac(oyl-L-Ala-gamma-D-Glu-L-Lys-D-Ala-D-Ala)](n)-di-trans,octa-cis-undecaprenyl diphosphate + beta-D-GlcNAc-(1-&gt;4)-Mur2Ac(oyl-L-Ala-gamma-D-Glu-L-Lys-D-Ala-D-Ala)-di-trans,octa-cis-undecaprenyl diphosphate = [GlcNAc-(1-&gt;4)-Mur2Ac(oyl-L-Ala-gamma-D-Glu-L-Lys-D-Ala-D-Ala)](n+1)-di-trans,octa-cis-undecaprenyl diphosphate + di-trans,octa-cis-undecaprenyl diphosphate + H(+)</text>
        <dbReference type="Rhea" id="RHEA:23708"/>
        <dbReference type="Rhea" id="RHEA-COMP:9602"/>
        <dbReference type="Rhea" id="RHEA-COMP:9603"/>
        <dbReference type="ChEBI" id="CHEBI:15378"/>
        <dbReference type="ChEBI" id="CHEBI:58405"/>
        <dbReference type="ChEBI" id="CHEBI:60033"/>
        <dbReference type="ChEBI" id="CHEBI:78435"/>
        <dbReference type="EC" id="2.4.99.28"/>
    </reaction>
</comment>
<dbReference type="InterPro" id="IPR001460">
    <property type="entry name" value="PCN-bd_Tpept"/>
</dbReference>
<dbReference type="SUPFAM" id="SSF53955">
    <property type="entry name" value="Lysozyme-like"/>
    <property type="match status" value="1"/>
</dbReference>
<keyword evidence="15" id="KW-0735">Signal-anchor</keyword>
<dbReference type="PANTHER" id="PTHR32282:SF33">
    <property type="entry name" value="PEPTIDOGLYCAN GLYCOSYLTRANSFERASE"/>
    <property type="match status" value="1"/>
</dbReference>
<keyword evidence="13" id="KW-0378">Hydrolase</keyword>
<evidence type="ECO:0000256" key="26">
    <source>
        <dbReference type="SAM" id="MobiDB-lite"/>
    </source>
</evidence>
<keyword evidence="14" id="KW-0133">Cell shape</keyword>
<dbReference type="EMBL" id="CP060632">
    <property type="protein sequence ID" value="QNM00623.1"/>
    <property type="molecule type" value="Genomic_DNA"/>
</dbReference>
<evidence type="ECO:0000256" key="3">
    <source>
        <dbReference type="ARBA" id="ARBA00004752"/>
    </source>
</evidence>
<feature type="domain" description="Glycosyl transferase family 51" evidence="29">
    <location>
        <begin position="87"/>
        <end position="265"/>
    </location>
</feature>
<evidence type="ECO:0000256" key="19">
    <source>
        <dbReference type="ARBA" id="ARBA00023251"/>
    </source>
</evidence>
<keyword evidence="10" id="KW-0328">Glycosyltransferase</keyword>
<reference evidence="30 31" key="1">
    <citation type="submission" date="2020-08" db="EMBL/GenBank/DDBJ databases">
        <authorList>
            <person name="Liu C."/>
            <person name="Sun Q."/>
        </authorList>
    </citation>
    <scope>NUCLEOTIDE SEQUENCE [LARGE SCALE GENOMIC DNA]</scope>
    <source>
        <strain evidence="30 31">NSJ-4</strain>
    </source>
</reference>
<keyword evidence="17 27" id="KW-1133">Transmembrane helix</keyword>
<dbReference type="GO" id="GO:0046677">
    <property type="term" value="P:response to antibiotic"/>
    <property type="evidence" value="ECO:0007669"/>
    <property type="project" value="UniProtKB-KW"/>
</dbReference>
<dbReference type="GO" id="GO:0009002">
    <property type="term" value="F:serine-type D-Ala-D-Ala carboxypeptidase activity"/>
    <property type="evidence" value="ECO:0007669"/>
    <property type="project" value="UniProtKB-EC"/>
</dbReference>
<proteinExistence type="inferred from homology"/>
<dbReference type="InterPro" id="IPR012338">
    <property type="entry name" value="Beta-lactam/transpept-like"/>
</dbReference>
<evidence type="ECO:0000256" key="4">
    <source>
        <dbReference type="ARBA" id="ARBA00007090"/>
    </source>
</evidence>
<evidence type="ECO:0000259" key="28">
    <source>
        <dbReference type="Pfam" id="PF00905"/>
    </source>
</evidence>
<evidence type="ECO:0000313" key="31">
    <source>
        <dbReference type="Proteomes" id="UP000515819"/>
    </source>
</evidence>
<keyword evidence="19" id="KW-0046">Antibiotic resistance</keyword>
<comment type="function">
    <text evidence="1">Cell wall formation. Synthesis of cross-linked peptidoglycan from the lipid intermediates. The enzyme has a penicillin-insensitive transglycosylase N-terminal domain (formation of linear glycan strands) and a penicillin-sensitive transpeptidase C-terminal domain (cross-linking of the peptide subunits).</text>
</comment>
<evidence type="ECO:0000256" key="17">
    <source>
        <dbReference type="ARBA" id="ARBA00022989"/>
    </source>
</evidence>